<evidence type="ECO:0000313" key="2">
    <source>
        <dbReference type="EnsemblMetazoa" id="MESCA003574-PA"/>
    </source>
</evidence>
<evidence type="ECO:0000313" key="3">
    <source>
        <dbReference type="Proteomes" id="UP000015102"/>
    </source>
</evidence>
<reference evidence="3" key="1">
    <citation type="submission" date="2013-02" db="EMBL/GenBank/DDBJ databases">
        <authorList>
            <person name="Hughes D."/>
        </authorList>
    </citation>
    <scope>NUCLEOTIDE SEQUENCE</scope>
    <source>
        <strain>Durham</strain>
        <strain evidence="3">NC isolate 2 -- Noor lab</strain>
    </source>
</reference>
<sequence>MTDESSDINSEKHVNSGSSDESDADPDPMTRLTGLLRRATLQGNETKRIIEDLTLEGLAKHWKTNGFKNIITMV</sequence>
<feature type="region of interest" description="Disordered" evidence="1">
    <location>
        <begin position="1"/>
        <end position="30"/>
    </location>
</feature>
<dbReference type="AlphaFoldDB" id="T1GJC8"/>
<name>T1GJC8_MEGSC</name>
<evidence type="ECO:0000256" key="1">
    <source>
        <dbReference type="SAM" id="MobiDB-lite"/>
    </source>
</evidence>
<dbReference type="EMBL" id="CAQQ02123753">
    <property type="status" value="NOT_ANNOTATED_CDS"/>
    <property type="molecule type" value="Genomic_DNA"/>
</dbReference>
<dbReference type="HOGENOM" id="CLU_2694939_0_0_1"/>
<dbReference type="Proteomes" id="UP000015102">
    <property type="component" value="Unassembled WGS sequence"/>
</dbReference>
<dbReference type="EnsemblMetazoa" id="MESCA003574-RA">
    <property type="protein sequence ID" value="MESCA003574-PA"/>
    <property type="gene ID" value="MESCA003574"/>
</dbReference>
<reference evidence="2" key="2">
    <citation type="submission" date="2015-06" db="UniProtKB">
        <authorList>
            <consortium name="EnsemblMetazoa"/>
        </authorList>
    </citation>
    <scope>IDENTIFICATION</scope>
</reference>
<accession>T1GJC8</accession>
<proteinExistence type="predicted"/>
<keyword evidence="3" id="KW-1185">Reference proteome</keyword>
<protein>
    <submittedName>
        <fullName evidence="2">Uncharacterized protein</fullName>
    </submittedName>
</protein>
<organism evidence="2 3">
    <name type="scientific">Megaselia scalaris</name>
    <name type="common">Humpbacked fly</name>
    <name type="synonym">Phora scalaris</name>
    <dbReference type="NCBI Taxonomy" id="36166"/>
    <lineage>
        <taxon>Eukaryota</taxon>
        <taxon>Metazoa</taxon>
        <taxon>Ecdysozoa</taxon>
        <taxon>Arthropoda</taxon>
        <taxon>Hexapoda</taxon>
        <taxon>Insecta</taxon>
        <taxon>Pterygota</taxon>
        <taxon>Neoptera</taxon>
        <taxon>Endopterygota</taxon>
        <taxon>Diptera</taxon>
        <taxon>Brachycera</taxon>
        <taxon>Muscomorpha</taxon>
        <taxon>Platypezoidea</taxon>
        <taxon>Phoridae</taxon>
        <taxon>Megaseliini</taxon>
        <taxon>Megaselia</taxon>
    </lineage>
</organism>